<gene>
    <name evidence="1" type="ORF">IAB26_11110</name>
</gene>
<comment type="caution">
    <text evidence="1">The sequence shown here is derived from an EMBL/GenBank/DDBJ whole genome shotgun (WGS) entry which is preliminary data.</text>
</comment>
<feature type="non-terminal residue" evidence="1">
    <location>
        <position position="110"/>
    </location>
</feature>
<evidence type="ECO:0000313" key="1">
    <source>
        <dbReference type="EMBL" id="HIQ97097.1"/>
    </source>
</evidence>
<dbReference type="Proteomes" id="UP000886886">
    <property type="component" value="Unassembled WGS sequence"/>
</dbReference>
<proteinExistence type="predicted"/>
<evidence type="ECO:0000313" key="2">
    <source>
        <dbReference type="Proteomes" id="UP000886886"/>
    </source>
</evidence>
<name>A0A9D0ZW40_9FIRM</name>
<dbReference type="EMBL" id="DVFT01000161">
    <property type="protein sequence ID" value="HIQ97097.1"/>
    <property type="molecule type" value="Genomic_DNA"/>
</dbReference>
<organism evidence="1 2">
    <name type="scientific">Candidatus Limivivens merdigallinarum</name>
    <dbReference type="NCBI Taxonomy" id="2840859"/>
    <lineage>
        <taxon>Bacteria</taxon>
        <taxon>Bacillati</taxon>
        <taxon>Bacillota</taxon>
        <taxon>Clostridia</taxon>
        <taxon>Lachnospirales</taxon>
        <taxon>Lachnospiraceae</taxon>
        <taxon>Lachnospiraceae incertae sedis</taxon>
        <taxon>Candidatus Limivivens</taxon>
    </lineage>
</organism>
<accession>A0A9D0ZW40</accession>
<sequence length="110" mass="12542">MIAMNCAFIFGVIILFTVLRYNTSITAERKNVQDLLMQVAEADTSQLKQMLDEMSRLSLNIAVSNITREVLKEAVNYEGSNNFFDDNRDERRELIQAMQQMAGTNIQDSS</sequence>
<protein>
    <submittedName>
        <fullName evidence="1">Uncharacterized protein</fullName>
    </submittedName>
</protein>
<reference evidence="1" key="1">
    <citation type="submission" date="2020-10" db="EMBL/GenBank/DDBJ databases">
        <authorList>
            <person name="Gilroy R."/>
        </authorList>
    </citation>
    <scope>NUCLEOTIDE SEQUENCE</scope>
    <source>
        <strain evidence="1">ChiSjej3B21-11622</strain>
    </source>
</reference>
<dbReference type="AlphaFoldDB" id="A0A9D0ZW40"/>
<reference evidence="1" key="2">
    <citation type="journal article" date="2021" name="PeerJ">
        <title>Extensive microbial diversity within the chicken gut microbiome revealed by metagenomics and culture.</title>
        <authorList>
            <person name="Gilroy R."/>
            <person name="Ravi A."/>
            <person name="Getino M."/>
            <person name="Pursley I."/>
            <person name="Horton D.L."/>
            <person name="Alikhan N.F."/>
            <person name="Baker D."/>
            <person name="Gharbi K."/>
            <person name="Hall N."/>
            <person name="Watson M."/>
            <person name="Adriaenssens E.M."/>
            <person name="Foster-Nyarko E."/>
            <person name="Jarju S."/>
            <person name="Secka A."/>
            <person name="Antonio M."/>
            <person name="Oren A."/>
            <person name="Chaudhuri R.R."/>
            <person name="La Ragione R."/>
            <person name="Hildebrand F."/>
            <person name="Pallen M.J."/>
        </authorList>
    </citation>
    <scope>NUCLEOTIDE SEQUENCE</scope>
    <source>
        <strain evidence="1">ChiSjej3B21-11622</strain>
    </source>
</reference>